<sequence length="249" mass="28034">MTGFSERDTPARKYNPSPLLSSQVLPVEYRQQRQGRTEKAGHSNDATTALTTTAATPIAPGPSTAIIKPSHTHITQKTIVPPNLPWTLAEEVPIVEGRRRAFPGVSHTEHTAWGSRVVWPACRQLLQDAEDYEYEVLGPDTPSHDPTDPRFGADVLDIVLCHQLPFPINVKILYDINTQHLPILITLRTTAHLTPARPQTHRNNWSAYQRALEELYIDKSFSRKLFMRNPHRGNSDHVWHGNHKSSGTD</sequence>
<feature type="region of interest" description="Disordered" evidence="1">
    <location>
        <begin position="1"/>
        <end position="45"/>
    </location>
</feature>
<evidence type="ECO:0000256" key="1">
    <source>
        <dbReference type="SAM" id="MobiDB-lite"/>
    </source>
</evidence>
<evidence type="ECO:0000313" key="2">
    <source>
        <dbReference type="EMBL" id="GBP27754.1"/>
    </source>
</evidence>
<dbReference type="AlphaFoldDB" id="A0A4C1UPI8"/>
<dbReference type="EMBL" id="BGZK01000198">
    <property type="protein sequence ID" value="GBP27754.1"/>
    <property type="molecule type" value="Genomic_DNA"/>
</dbReference>
<organism evidence="2 3">
    <name type="scientific">Eumeta variegata</name>
    <name type="common">Bagworm moth</name>
    <name type="synonym">Eumeta japonica</name>
    <dbReference type="NCBI Taxonomy" id="151549"/>
    <lineage>
        <taxon>Eukaryota</taxon>
        <taxon>Metazoa</taxon>
        <taxon>Ecdysozoa</taxon>
        <taxon>Arthropoda</taxon>
        <taxon>Hexapoda</taxon>
        <taxon>Insecta</taxon>
        <taxon>Pterygota</taxon>
        <taxon>Neoptera</taxon>
        <taxon>Endopterygota</taxon>
        <taxon>Lepidoptera</taxon>
        <taxon>Glossata</taxon>
        <taxon>Ditrysia</taxon>
        <taxon>Tineoidea</taxon>
        <taxon>Psychidae</taxon>
        <taxon>Oiketicinae</taxon>
        <taxon>Eumeta</taxon>
    </lineage>
</organism>
<feature type="compositionally biased region" description="Basic and acidic residues" evidence="1">
    <location>
        <begin position="1"/>
        <end position="11"/>
    </location>
</feature>
<evidence type="ECO:0000313" key="3">
    <source>
        <dbReference type="Proteomes" id="UP000299102"/>
    </source>
</evidence>
<keyword evidence="3" id="KW-1185">Reference proteome</keyword>
<protein>
    <submittedName>
        <fullName evidence="2">Uncharacterized protein</fullName>
    </submittedName>
</protein>
<gene>
    <name evidence="2" type="ORF">EVAR_82803_1</name>
</gene>
<reference evidence="2 3" key="1">
    <citation type="journal article" date="2019" name="Commun. Biol.">
        <title>The bagworm genome reveals a unique fibroin gene that provides high tensile strength.</title>
        <authorList>
            <person name="Kono N."/>
            <person name="Nakamura H."/>
            <person name="Ohtoshi R."/>
            <person name="Tomita M."/>
            <person name="Numata K."/>
            <person name="Arakawa K."/>
        </authorList>
    </citation>
    <scope>NUCLEOTIDE SEQUENCE [LARGE SCALE GENOMIC DNA]</scope>
</reference>
<name>A0A4C1UPI8_EUMVA</name>
<dbReference type="Proteomes" id="UP000299102">
    <property type="component" value="Unassembled WGS sequence"/>
</dbReference>
<accession>A0A4C1UPI8</accession>
<dbReference type="OrthoDB" id="412981at2759"/>
<proteinExistence type="predicted"/>
<comment type="caution">
    <text evidence="2">The sequence shown here is derived from an EMBL/GenBank/DDBJ whole genome shotgun (WGS) entry which is preliminary data.</text>
</comment>